<keyword evidence="3 14" id="KW-1003">Cell membrane</keyword>
<accession>A0A6M0Q241</accession>
<dbReference type="GO" id="GO:0140114">
    <property type="term" value="P:cellular detoxification of fluoride"/>
    <property type="evidence" value="ECO:0007669"/>
    <property type="project" value="UniProtKB-UniRule"/>
</dbReference>
<feature type="transmembrane region" description="Helical" evidence="14">
    <location>
        <begin position="36"/>
        <end position="55"/>
    </location>
</feature>
<dbReference type="EMBL" id="JAAIWM010000001">
    <property type="protein sequence ID" value="NEY70435.1"/>
    <property type="molecule type" value="Genomic_DNA"/>
</dbReference>
<name>A0A6M0Q241_9BACI</name>
<protein>
    <recommendedName>
        <fullName evidence="14">Fluoride-specific ion channel FluC</fullName>
    </recommendedName>
</protein>
<comment type="subcellular location">
    <subcellularLocation>
        <location evidence="1 14">Cell membrane</location>
        <topology evidence="1 14">Multi-pass membrane protein</topology>
    </subcellularLocation>
</comment>
<keyword evidence="16" id="KW-1185">Reference proteome</keyword>
<gene>
    <name evidence="14" type="primary">fluC</name>
    <name evidence="14" type="synonym">crcB</name>
    <name evidence="15" type="ORF">G4D63_01650</name>
</gene>
<evidence type="ECO:0000313" key="15">
    <source>
        <dbReference type="EMBL" id="NEY70435.1"/>
    </source>
</evidence>
<evidence type="ECO:0000256" key="5">
    <source>
        <dbReference type="ARBA" id="ARBA00022723"/>
    </source>
</evidence>
<dbReference type="Proteomes" id="UP000481043">
    <property type="component" value="Unassembled WGS sequence"/>
</dbReference>
<comment type="caution">
    <text evidence="15">The sequence shown here is derived from an EMBL/GenBank/DDBJ whole genome shotgun (WGS) entry which is preliminary data.</text>
</comment>
<comment type="function">
    <text evidence="13 14">Fluoride-specific ion channel. Important for reducing fluoride concentration in the cell, thus reducing its toxicity.</text>
</comment>
<dbReference type="RefSeq" id="WP_163177036.1">
    <property type="nucleotide sequence ID" value="NZ_JAAIWM010000001.1"/>
</dbReference>
<evidence type="ECO:0000256" key="11">
    <source>
        <dbReference type="ARBA" id="ARBA00035120"/>
    </source>
</evidence>
<feature type="transmembrane region" description="Helical" evidence="14">
    <location>
        <begin position="6"/>
        <end position="24"/>
    </location>
</feature>
<organism evidence="15 16">
    <name type="scientific">Bacillus mesophilus</name>
    <dbReference type="NCBI Taxonomy" id="1808955"/>
    <lineage>
        <taxon>Bacteria</taxon>
        <taxon>Bacillati</taxon>
        <taxon>Bacillota</taxon>
        <taxon>Bacilli</taxon>
        <taxon>Bacillales</taxon>
        <taxon>Bacillaceae</taxon>
        <taxon>Bacillus</taxon>
    </lineage>
</organism>
<dbReference type="GO" id="GO:0005886">
    <property type="term" value="C:plasma membrane"/>
    <property type="evidence" value="ECO:0007669"/>
    <property type="project" value="UniProtKB-SubCell"/>
</dbReference>
<evidence type="ECO:0000256" key="7">
    <source>
        <dbReference type="ARBA" id="ARBA00023053"/>
    </source>
</evidence>
<comment type="activity regulation">
    <text evidence="14">Na(+) is not transported, but it plays an essential structural role and its presence is essential for fluoride channel function.</text>
</comment>
<dbReference type="PANTHER" id="PTHR28259:SF16">
    <property type="entry name" value="FLUORIDE-SPECIFIC ION CHANNEL FLUC 2"/>
    <property type="match status" value="1"/>
</dbReference>
<dbReference type="Pfam" id="PF02537">
    <property type="entry name" value="CRCB"/>
    <property type="match status" value="1"/>
</dbReference>
<dbReference type="InterPro" id="IPR003691">
    <property type="entry name" value="FluC"/>
</dbReference>
<comment type="similarity">
    <text evidence="11 14">Belongs to the fluoride channel Fluc/FEX (TC 1.A.43) family.</text>
</comment>
<keyword evidence="6 14" id="KW-1133">Transmembrane helix</keyword>
<keyword evidence="7 14" id="KW-0915">Sodium</keyword>
<comment type="catalytic activity">
    <reaction evidence="12">
        <text>fluoride(in) = fluoride(out)</text>
        <dbReference type="Rhea" id="RHEA:76159"/>
        <dbReference type="ChEBI" id="CHEBI:17051"/>
    </reaction>
    <physiologicalReaction direction="left-to-right" evidence="12">
        <dbReference type="Rhea" id="RHEA:76160"/>
    </physiologicalReaction>
</comment>
<keyword evidence="8 14" id="KW-0406">Ion transport</keyword>
<evidence type="ECO:0000256" key="13">
    <source>
        <dbReference type="ARBA" id="ARBA00049940"/>
    </source>
</evidence>
<evidence type="ECO:0000256" key="9">
    <source>
        <dbReference type="ARBA" id="ARBA00023136"/>
    </source>
</evidence>
<evidence type="ECO:0000256" key="10">
    <source>
        <dbReference type="ARBA" id="ARBA00023303"/>
    </source>
</evidence>
<dbReference type="HAMAP" id="MF_00454">
    <property type="entry name" value="FluC"/>
    <property type="match status" value="1"/>
</dbReference>
<evidence type="ECO:0000256" key="4">
    <source>
        <dbReference type="ARBA" id="ARBA00022692"/>
    </source>
</evidence>
<keyword evidence="10 14" id="KW-0407">Ion channel</keyword>
<keyword evidence="5 14" id="KW-0479">Metal-binding</keyword>
<evidence type="ECO:0000256" key="6">
    <source>
        <dbReference type="ARBA" id="ARBA00022989"/>
    </source>
</evidence>
<evidence type="ECO:0000256" key="8">
    <source>
        <dbReference type="ARBA" id="ARBA00023065"/>
    </source>
</evidence>
<evidence type="ECO:0000256" key="2">
    <source>
        <dbReference type="ARBA" id="ARBA00022448"/>
    </source>
</evidence>
<evidence type="ECO:0000256" key="12">
    <source>
        <dbReference type="ARBA" id="ARBA00035585"/>
    </source>
</evidence>
<dbReference type="GO" id="GO:0062054">
    <property type="term" value="F:fluoride channel activity"/>
    <property type="evidence" value="ECO:0007669"/>
    <property type="project" value="UniProtKB-UniRule"/>
</dbReference>
<dbReference type="PANTHER" id="PTHR28259">
    <property type="entry name" value="FLUORIDE EXPORT PROTEIN 1-RELATED"/>
    <property type="match status" value="1"/>
</dbReference>
<feature type="transmembrane region" description="Helical" evidence="14">
    <location>
        <begin position="96"/>
        <end position="117"/>
    </location>
</feature>
<sequence length="118" mass="13145">MTFFYVCLGGLIGALARYGLTTFLNKKFVTYGPYKSTLLINVVGSLILGVLLGVLEGNSEEVKLGVSVGVIGAFTTYSTFSLDCVKLLIEKQWRIFFLYSLSTFLLCVFFFYLGLIMF</sequence>
<feature type="transmembrane region" description="Helical" evidence="14">
    <location>
        <begin position="67"/>
        <end position="89"/>
    </location>
</feature>
<dbReference type="AlphaFoldDB" id="A0A6M0Q241"/>
<evidence type="ECO:0000256" key="1">
    <source>
        <dbReference type="ARBA" id="ARBA00004651"/>
    </source>
</evidence>
<keyword evidence="4 14" id="KW-0812">Transmembrane</keyword>
<proteinExistence type="inferred from homology"/>
<dbReference type="GO" id="GO:0046872">
    <property type="term" value="F:metal ion binding"/>
    <property type="evidence" value="ECO:0007669"/>
    <property type="project" value="UniProtKB-KW"/>
</dbReference>
<keyword evidence="9 14" id="KW-0472">Membrane</keyword>
<keyword evidence="2 14" id="KW-0813">Transport</keyword>
<evidence type="ECO:0000256" key="14">
    <source>
        <dbReference type="HAMAP-Rule" id="MF_00454"/>
    </source>
</evidence>
<evidence type="ECO:0000313" key="16">
    <source>
        <dbReference type="Proteomes" id="UP000481043"/>
    </source>
</evidence>
<reference evidence="15 16" key="1">
    <citation type="submission" date="2020-02" db="EMBL/GenBank/DDBJ databases">
        <title>Bacillus aquiflavi sp. nov., isolated from yellow water of strong flavor Chinese baijiu in Yibin region of China.</title>
        <authorList>
            <person name="Xie J."/>
        </authorList>
    </citation>
    <scope>NUCLEOTIDE SEQUENCE [LARGE SCALE GENOMIC DNA]</scope>
    <source>
        <strain evidence="15 16">SA4</strain>
    </source>
</reference>
<feature type="binding site" evidence="14">
    <location>
        <position position="72"/>
    </location>
    <ligand>
        <name>Na(+)</name>
        <dbReference type="ChEBI" id="CHEBI:29101"/>
        <note>structural</note>
    </ligand>
</feature>
<feature type="binding site" evidence="14">
    <location>
        <position position="75"/>
    </location>
    <ligand>
        <name>Na(+)</name>
        <dbReference type="ChEBI" id="CHEBI:29101"/>
        <note>structural</note>
    </ligand>
</feature>
<evidence type="ECO:0000256" key="3">
    <source>
        <dbReference type="ARBA" id="ARBA00022475"/>
    </source>
</evidence>